<dbReference type="SUPFAM" id="SSF52540">
    <property type="entry name" value="P-loop containing nucleoside triphosphate hydrolases"/>
    <property type="match status" value="1"/>
</dbReference>
<dbReference type="GO" id="GO:0016887">
    <property type="term" value="F:ATP hydrolysis activity"/>
    <property type="evidence" value="ECO:0007669"/>
    <property type="project" value="InterPro"/>
</dbReference>
<evidence type="ECO:0000256" key="1">
    <source>
        <dbReference type="ARBA" id="ARBA00006611"/>
    </source>
</evidence>
<reference evidence="3 4" key="1">
    <citation type="journal article" date="2010" name="Int. J. Syst. Evol. Microbiol.">
        <title>Bacillus horneckiae sp. nov., isolated from a spacecraft-assembly clean room.</title>
        <authorList>
            <person name="Vaishampayan P."/>
            <person name="Probst A."/>
            <person name="Krishnamurthi S."/>
            <person name="Ghosh S."/>
            <person name="Osman S."/>
            <person name="McDowall A."/>
            <person name="Ruckmani A."/>
            <person name="Mayilraj S."/>
            <person name="Venkateswaran K."/>
        </authorList>
    </citation>
    <scope>NUCLEOTIDE SEQUENCE [LARGE SCALE GENOMIC DNA]</scope>
    <source>
        <strain evidence="4">1PO1SC</strain>
    </source>
</reference>
<evidence type="ECO:0000313" key="3">
    <source>
        <dbReference type="EMBL" id="PKG25765.1"/>
    </source>
</evidence>
<dbReference type="InterPro" id="IPR050921">
    <property type="entry name" value="T4SS_GSP_E_ATPase"/>
</dbReference>
<dbReference type="Proteomes" id="UP000233343">
    <property type="component" value="Unassembled WGS sequence"/>
</dbReference>
<dbReference type="AlphaFoldDB" id="A0A2N0Z8C7"/>
<comment type="caution">
    <text evidence="3">The sequence shown here is derived from an EMBL/GenBank/DDBJ whole genome shotgun (WGS) entry which is preliminary data.</text>
</comment>
<keyword evidence="4" id="KW-1185">Reference proteome</keyword>
<dbReference type="Pfam" id="PF00437">
    <property type="entry name" value="T2SSE"/>
    <property type="match status" value="1"/>
</dbReference>
<sequence length="364" mass="41488">MQDELNEKIVTLLNKSFIKPYLENEDITDISYNSTDLWVQHNIKGRIRPDHQPSESEISSLAKKIADIQGKEFANSEPILDTAISNYRINTVHTVVSPSGCTLSVRKSSPTLSINNIKDIANEDVERLLEVLIKADTNIVISGKTGSGKTELQKLLVGFIEDNKKITLIEDTMDSHIKALYPNKDINSWRTLTDSMREKKITYTDLIKAGLRNNPDWMIVAETRGGEARDMVDSGLTDHMIITTLHGKRAAAIPSRIISMIGQDYIINNEVRLGKDIVNTLRFGIYMGFEITEEGVKRYIREIVEFLDYTNEGVEFNTIYKVARTFDEETQEYSDRVVTNSLSEETKEELIYKKQYHKLPSVFK</sequence>
<comment type="similarity">
    <text evidence="1">Belongs to the GSP E family.</text>
</comment>
<dbReference type="Gene3D" id="3.30.450.380">
    <property type="match status" value="1"/>
</dbReference>
<dbReference type="EMBL" id="PISD01000099">
    <property type="protein sequence ID" value="PKG25765.1"/>
    <property type="molecule type" value="Genomic_DNA"/>
</dbReference>
<evidence type="ECO:0000259" key="2">
    <source>
        <dbReference type="Pfam" id="PF00437"/>
    </source>
</evidence>
<dbReference type="RefSeq" id="WP_083957295.1">
    <property type="nucleotide sequence ID" value="NZ_JARSFA010000044.1"/>
</dbReference>
<feature type="domain" description="Bacterial type II secretion system protein E" evidence="2">
    <location>
        <begin position="86"/>
        <end position="271"/>
    </location>
</feature>
<dbReference type="PANTHER" id="PTHR30486">
    <property type="entry name" value="TWITCHING MOTILITY PROTEIN PILT"/>
    <property type="match status" value="1"/>
</dbReference>
<dbReference type="Gene3D" id="3.40.50.300">
    <property type="entry name" value="P-loop containing nucleotide triphosphate hydrolases"/>
    <property type="match status" value="1"/>
</dbReference>
<name>A0A2N0Z8C7_9BACI</name>
<proteinExistence type="inferred from homology"/>
<protein>
    <submittedName>
        <fullName evidence="3">Type IV secretion protein</fullName>
    </submittedName>
</protein>
<dbReference type="InterPro" id="IPR027417">
    <property type="entry name" value="P-loop_NTPase"/>
</dbReference>
<dbReference type="InterPro" id="IPR001482">
    <property type="entry name" value="T2SS/T4SS_dom"/>
</dbReference>
<dbReference type="CDD" id="cd01130">
    <property type="entry name" value="VirB11-like_ATPase"/>
    <property type="match status" value="1"/>
</dbReference>
<organism evidence="3 4">
    <name type="scientific">Cytobacillus horneckiae</name>
    <dbReference type="NCBI Taxonomy" id="549687"/>
    <lineage>
        <taxon>Bacteria</taxon>
        <taxon>Bacillati</taxon>
        <taxon>Bacillota</taxon>
        <taxon>Bacilli</taxon>
        <taxon>Bacillales</taxon>
        <taxon>Bacillaceae</taxon>
        <taxon>Cytobacillus</taxon>
    </lineage>
</organism>
<evidence type="ECO:0000313" key="4">
    <source>
        <dbReference type="Proteomes" id="UP000233343"/>
    </source>
</evidence>
<dbReference type="PANTHER" id="PTHR30486:SF6">
    <property type="entry name" value="TYPE IV PILUS RETRACTATION ATPASE PILT"/>
    <property type="match status" value="1"/>
</dbReference>
<accession>A0A2N0Z8C7</accession>
<gene>
    <name evidence="3" type="ORF">CWS20_27565</name>
</gene>